<sequence>MNPIVQLKKEDIASIRFSHTDVLANPVSVLLREKDMERALILGNLEHTKVRITFMDLYQSTYEVETTVWAITEESICLKGHLYLPKKAVLSLC</sequence>
<dbReference type="RefSeq" id="WP_035078905.1">
    <property type="nucleotide sequence ID" value="NZ_JMIH01000034.1"/>
</dbReference>
<evidence type="ECO:0000313" key="2">
    <source>
        <dbReference type="Proteomes" id="UP000027821"/>
    </source>
</evidence>
<comment type="caution">
    <text evidence="1">The sequence shown here is derived from an EMBL/GenBank/DDBJ whole genome shotgun (WGS) entry which is preliminary data.</text>
</comment>
<keyword evidence="2" id="KW-1185">Reference proteome</keyword>
<name>A0A074KUF9_9BACT</name>
<dbReference type="eggNOG" id="ENOG5030WIT">
    <property type="taxonomic scope" value="Bacteria"/>
</dbReference>
<reference evidence="1 2" key="1">
    <citation type="submission" date="2014-04" db="EMBL/GenBank/DDBJ databases">
        <title>Characterization and application of a salt tolerant electro-active bacterium.</title>
        <authorList>
            <person name="Yang L."/>
            <person name="Wei S."/>
            <person name="Tay Q.X.M."/>
        </authorList>
    </citation>
    <scope>NUCLEOTIDE SEQUENCE [LARGE SCALE GENOMIC DNA]</scope>
    <source>
        <strain evidence="1 2">LY1</strain>
    </source>
</reference>
<protein>
    <submittedName>
        <fullName evidence="1">Uncharacterized protein</fullName>
    </submittedName>
</protein>
<evidence type="ECO:0000313" key="1">
    <source>
        <dbReference type="EMBL" id="KEO71915.1"/>
    </source>
</evidence>
<accession>A0A074KUF9</accession>
<organism evidence="1 2">
    <name type="scientific">Anditalea andensis</name>
    <dbReference type="NCBI Taxonomy" id="1048983"/>
    <lineage>
        <taxon>Bacteria</taxon>
        <taxon>Pseudomonadati</taxon>
        <taxon>Bacteroidota</taxon>
        <taxon>Cytophagia</taxon>
        <taxon>Cytophagales</taxon>
        <taxon>Cytophagaceae</taxon>
        <taxon>Anditalea</taxon>
    </lineage>
</organism>
<dbReference type="Proteomes" id="UP000027821">
    <property type="component" value="Unassembled WGS sequence"/>
</dbReference>
<dbReference type="STRING" id="1048983.EL17_20580"/>
<dbReference type="EMBL" id="JMIH01000034">
    <property type="protein sequence ID" value="KEO71915.1"/>
    <property type="molecule type" value="Genomic_DNA"/>
</dbReference>
<dbReference type="AlphaFoldDB" id="A0A074KUF9"/>
<proteinExistence type="predicted"/>
<dbReference type="OrthoDB" id="982075at2"/>
<gene>
    <name evidence="1" type="ORF">EL17_20580</name>
</gene>